<sequence length="274" mass="30596">MQQPNIAPNLPTEVAQAAMASQLGPLNHIYKPRISNPLAVIGIVAGIIIADIILFLALLFLTDYIFYALIIIPIIAIVYGIYGLTHYNVRIYEFSAGLIAGKESKLDAIRWENIAVIWHDQQRTRRYGSYGLLGVFVLLIFKASVRDRYTLQRQDGTTIIVDNRRVLHAEILGSRIEREVVGLHMPQALTAYNSGQVLPFGPLQISQQGIIRGKGDLLPWPQVGNVMVDQGRLLIKQQGKMFNWVALPLNKVPNVAVFTELINYARQGAGQPLY</sequence>
<feature type="transmembrane region" description="Helical" evidence="1">
    <location>
        <begin position="64"/>
        <end position="84"/>
    </location>
</feature>
<evidence type="ECO:0000313" key="3">
    <source>
        <dbReference type="Proteomes" id="UP000322530"/>
    </source>
</evidence>
<feature type="transmembrane region" description="Helical" evidence="1">
    <location>
        <begin position="127"/>
        <end position="145"/>
    </location>
</feature>
<keyword evidence="3" id="KW-1185">Reference proteome</keyword>
<dbReference type="InterPro" id="IPR046492">
    <property type="entry name" value="DUF6585"/>
</dbReference>
<dbReference type="AlphaFoldDB" id="A0A5A5T833"/>
<dbReference type="Proteomes" id="UP000322530">
    <property type="component" value="Unassembled WGS sequence"/>
</dbReference>
<organism evidence="2 3">
    <name type="scientific">Dictyobacter arantiisoli</name>
    <dbReference type="NCBI Taxonomy" id="2014874"/>
    <lineage>
        <taxon>Bacteria</taxon>
        <taxon>Bacillati</taxon>
        <taxon>Chloroflexota</taxon>
        <taxon>Ktedonobacteria</taxon>
        <taxon>Ktedonobacterales</taxon>
        <taxon>Dictyobacteraceae</taxon>
        <taxon>Dictyobacter</taxon>
    </lineage>
</organism>
<evidence type="ECO:0000256" key="1">
    <source>
        <dbReference type="SAM" id="Phobius"/>
    </source>
</evidence>
<dbReference type="Pfam" id="PF20226">
    <property type="entry name" value="DUF6585"/>
    <property type="match status" value="1"/>
</dbReference>
<evidence type="ECO:0000313" key="2">
    <source>
        <dbReference type="EMBL" id="GCF07562.1"/>
    </source>
</evidence>
<dbReference type="EMBL" id="BIXY01000011">
    <property type="protein sequence ID" value="GCF07562.1"/>
    <property type="molecule type" value="Genomic_DNA"/>
</dbReference>
<dbReference type="OrthoDB" id="156557at2"/>
<name>A0A5A5T833_9CHLR</name>
<gene>
    <name evidence="2" type="ORF">KDI_11260</name>
</gene>
<keyword evidence="1" id="KW-0812">Transmembrane</keyword>
<feature type="transmembrane region" description="Helical" evidence="1">
    <location>
        <begin position="38"/>
        <end position="58"/>
    </location>
</feature>
<reference evidence="2 3" key="1">
    <citation type="submission" date="2019-01" db="EMBL/GenBank/DDBJ databases">
        <title>Draft genome sequence of Dictyobacter sp. Uno17.</title>
        <authorList>
            <person name="Wang C.M."/>
            <person name="Zheng Y."/>
            <person name="Sakai Y."/>
            <person name="Abe K."/>
            <person name="Yokota A."/>
            <person name="Yabe S."/>
        </authorList>
    </citation>
    <scope>NUCLEOTIDE SEQUENCE [LARGE SCALE GENOMIC DNA]</scope>
    <source>
        <strain evidence="2 3">Uno17</strain>
    </source>
</reference>
<keyword evidence="1" id="KW-1133">Transmembrane helix</keyword>
<comment type="caution">
    <text evidence="2">The sequence shown here is derived from an EMBL/GenBank/DDBJ whole genome shotgun (WGS) entry which is preliminary data.</text>
</comment>
<keyword evidence="1" id="KW-0472">Membrane</keyword>
<proteinExistence type="predicted"/>
<dbReference type="RefSeq" id="WP_149400572.1">
    <property type="nucleotide sequence ID" value="NZ_BIXY01000011.1"/>
</dbReference>
<protein>
    <submittedName>
        <fullName evidence="2">Uncharacterized protein</fullName>
    </submittedName>
</protein>
<accession>A0A5A5T833</accession>